<dbReference type="FunFam" id="1.25.40.10:FF:000361">
    <property type="entry name" value="Pentatricopeptide repeat-containing protein chloroplastic"/>
    <property type="match status" value="1"/>
</dbReference>
<organism evidence="4 5">
    <name type="scientific">Theobroma cacao</name>
    <name type="common">Cacao</name>
    <name type="synonym">Cocoa</name>
    <dbReference type="NCBI Taxonomy" id="3641"/>
    <lineage>
        <taxon>Eukaryota</taxon>
        <taxon>Viridiplantae</taxon>
        <taxon>Streptophyta</taxon>
        <taxon>Embryophyta</taxon>
        <taxon>Tracheophyta</taxon>
        <taxon>Spermatophyta</taxon>
        <taxon>Magnoliopsida</taxon>
        <taxon>eudicotyledons</taxon>
        <taxon>Gunneridae</taxon>
        <taxon>Pentapetalae</taxon>
        <taxon>rosids</taxon>
        <taxon>malvids</taxon>
        <taxon>Malvales</taxon>
        <taxon>Malvaceae</taxon>
        <taxon>Byttnerioideae</taxon>
        <taxon>Theobroma</taxon>
    </lineage>
</organism>
<dbReference type="FunFam" id="1.25.40.10:FF:000073">
    <property type="entry name" value="Pentatricopeptide repeat-containing protein chloroplastic"/>
    <property type="match status" value="1"/>
</dbReference>
<feature type="repeat" description="PPR" evidence="3">
    <location>
        <begin position="552"/>
        <end position="582"/>
    </location>
</feature>
<dbReference type="HOGENOM" id="CLU_002706_15_0_1"/>
<dbReference type="Pfam" id="PF20431">
    <property type="entry name" value="E_motif"/>
    <property type="match status" value="1"/>
</dbReference>
<feature type="repeat" description="PPR" evidence="3">
    <location>
        <begin position="280"/>
        <end position="314"/>
    </location>
</feature>
<evidence type="ECO:0000313" key="4">
    <source>
        <dbReference type="EMBL" id="EOY20703.1"/>
    </source>
</evidence>
<dbReference type="Proteomes" id="UP000026915">
    <property type="component" value="Chromosome 3"/>
</dbReference>
<gene>
    <name evidence="4" type="ORF">TCM_012054</name>
</gene>
<feature type="repeat" description="PPR" evidence="3">
    <location>
        <begin position="482"/>
        <end position="516"/>
    </location>
</feature>
<dbReference type="FunFam" id="1.25.40.10:FF:000344">
    <property type="entry name" value="Pentatricopeptide repeat-containing protein"/>
    <property type="match status" value="1"/>
</dbReference>
<dbReference type="NCBIfam" id="TIGR00756">
    <property type="entry name" value="PPR"/>
    <property type="match status" value="6"/>
</dbReference>
<evidence type="ECO:0000313" key="5">
    <source>
        <dbReference type="Proteomes" id="UP000026915"/>
    </source>
</evidence>
<dbReference type="FunFam" id="1.25.40.10:FF:000090">
    <property type="entry name" value="Pentatricopeptide repeat-containing protein, chloroplastic"/>
    <property type="match status" value="1"/>
</dbReference>
<name>A0A061FUH4_THECC</name>
<dbReference type="InterPro" id="IPR011990">
    <property type="entry name" value="TPR-like_helical_dom_sf"/>
</dbReference>
<protein>
    <submittedName>
        <fullName evidence="4">Tetratricopeptide repeat-like superfamily protein</fullName>
    </submittedName>
</protein>
<dbReference type="InterPro" id="IPR046960">
    <property type="entry name" value="PPR_At4g14850-like_plant"/>
</dbReference>
<dbReference type="EMBL" id="CM001881">
    <property type="protein sequence ID" value="EOY20703.1"/>
    <property type="molecule type" value="Genomic_DNA"/>
</dbReference>
<keyword evidence="1" id="KW-0677">Repeat</keyword>
<dbReference type="GO" id="GO:0009451">
    <property type="term" value="P:RNA modification"/>
    <property type="evidence" value="ECO:0000318"/>
    <property type="project" value="GO_Central"/>
</dbReference>
<dbReference type="AlphaFoldDB" id="A0A061FUH4"/>
<dbReference type="Gramene" id="EOY20703">
    <property type="protein sequence ID" value="EOY20703"/>
    <property type="gene ID" value="TCM_012054"/>
</dbReference>
<dbReference type="GO" id="GO:0003723">
    <property type="term" value="F:RNA binding"/>
    <property type="evidence" value="ECO:0000318"/>
    <property type="project" value="GO_Central"/>
</dbReference>
<dbReference type="InterPro" id="IPR046848">
    <property type="entry name" value="E_motif"/>
</dbReference>
<dbReference type="OMA" id="FFPCLIK"/>
<dbReference type="Pfam" id="PF01535">
    <property type="entry name" value="PPR"/>
    <property type="match status" value="5"/>
</dbReference>
<comment type="similarity">
    <text evidence="2">Belongs to the PPR family. PCMP-E subfamily.</text>
</comment>
<dbReference type="eggNOG" id="KOG4197">
    <property type="taxonomic scope" value="Eukaryota"/>
</dbReference>
<reference evidence="4 5" key="1">
    <citation type="journal article" date="2013" name="Genome Biol.">
        <title>The genome sequence of the most widely cultivated cacao type and its use to identify candidate genes regulating pod color.</title>
        <authorList>
            <person name="Motamayor J.C."/>
            <person name="Mockaitis K."/>
            <person name="Schmutz J."/>
            <person name="Haiminen N."/>
            <person name="Iii D.L."/>
            <person name="Cornejo O."/>
            <person name="Findley S.D."/>
            <person name="Zheng P."/>
            <person name="Utro F."/>
            <person name="Royaert S."/>
            <person name="Saski C."/>
            <person name="Jenkins J."/>
            <person name="Podicheti R."/>
            <person name="Zhao M."/>
            <person name="Scheffler B.E."/>
            <person name="Stack J.C."/>
            <person name="Feltus F.A."/>
            <person name="Mustiga G.M."/>
            <person name="Amores F."/>
            <person name="Phillips W."/>
            <person name="Marelli J.P."/>
            <person name="May G.D."/>
            <person name="Shapiro H."/>
            <person name="Ma J."/>
            <person name="Bustamante C.D."/>
            <person name="Schnell R.J."/>
            <person name="Main D."/>
            <person name="Gilbert D."/>
            <person name="Parida L."/>
            <person name="Kuhn D.N."/>
        </authorList>
    </citation>
    <scope>NUCLEOTIDE SEQUENCE [LARGE SCALE GENOMIC DNA]</scope>
    <source>
        <strain evidence="5">cv. Matina 1-6</strain>
    </source>
</reference>
<dbReference type="PANTHER" id="PTHR24015">
    <property type="entry name" value="OS07G0578800 PROTEIN-RELATED"/>
    <property type="match status" value="1"/>
</dbReference>
<evidence type="ECO:0000256" key="1">
    <source>
        <dbReference type="ARBA" id="ARBA00022737"/>
    </source>
</evidence>
<dbReference type="Pfam" id="PF13041">
    <property type="entry name" value="PPR_2"/>
    <property type="match status" value="3"/>
</dbReference>
<dbReference type="PROSITE" id="PS51375">
    <property type="entry name" value="PPR"/>
    <property type="match status" value="5"/>
</dbReference>
<sequence length="815" mass="91717">MEAMNLFNRHSFNIQRQSKDQENLRLFSGLPHYPKNVSFIKRPFSVSSNSQTFFTSLNFPENPSQKPQNQHGFSRNKLIMEFTEHGLFEDAIRVYLGMLQNGFQVQDFKFFPCLIKAFGGVSDVKRSRQIHGHVLKLGFLADVYVVNALLGMYWKCGEIKDAVKMFDKMSERDFVSWNSMISGFCQSEDYLDSLMIFSLMVKEHGMFPNRVGCLSALSSCASIESRIHGREIHGFVVKNGLESDEFLVSGLIEMYMKCGDVRNAEHVFKSIINKESVRRNTVIWNVMVTGYVSNECLSKAMELFVEMLELGIQPDSSTIVAVLVLCSKLSDLGIGKQIHRLIFAFGLENDKRIETALIEMYFKCCHSEAGMKIFGRSRNDNSVMWGAVISNSAQKDCPIVALELFHNFMLKYGFPDSLMLLAVLRACSSLALKSKGMEIHCLAVKTGSVSDLYVASALVDMYGKCRDIESAQNVFSRLHLRDLVSWNALISGFSQNEWADEALAAFRDMQCEGIRPNSVTIACILSICAHLSVRILCKEVHCFLIRQGWMSNVLVINSLIAAYAKCGDINSSWIIFEKMHERNEVSWNTIISALGMHGHTDKMFVSFENMKRAGMKPDHVTFTALLSACSHAGMVAMGCKFFESMVEGYKLQPQVEHYTCMVDLLGRAGHLNQAYDLIMSMPCDPDDRVWGSLLGSCRSHGNEKLAKVVANHIFKLDATSIGYRVLLANLYEDLGKPNEVVKVRSEIKDMGLRKQPGCSWIDIDNNIHIFVAGDCSHHQLEEIYAVVENLTLEIEGAGYVPNLPLRSVVPDEADF</sequence>
<feature type="repeat" description="PPR" evidence="3">
    <location>
        <begin position="583"/>
        <end position="617"/>
    </location>
</feature>
<accession>A0A061FUH4</accession>
<keyword evidence="5" id="KW-1185">Reference proteome</keyword>
<evidence type="ECO:0000256" key="3">
    <source>
        <dbReference type="PROSITE-ProRule" id="PRU00708"/>
    </source>
</evidence>
<dbReference type="InParanoid" id="A0A061FUH4"/>
<feature type="repeat" description="PPR" evidence="3">
    <location>
        <begin position="142"/>
        <end position="176"/>
    </location>
</feature>
<proteinExistence type="inferred from homology"/>
<dbReference type="PANTHER" id="PTHR24015:SF679">
    <property type="entry name" value="DYW DOMAIN-CONTAINING PROTEIN"/>
    <property type="match status" value="1"/>
</dbReference>
<evidence type="ECO:0000256" key="2">
    <source>
        <dbReference type="ARBA" id="ARBA00061659"/>
    </source>
</evidence>
<dbReference type="Gene3D" id="1.25.40.10">
    <property type="entry name" value="Tetratricopeptide repeat domain"/>
    <property type="match status" value="6"/>
</dbReference>
<dbReference type="InterPro" id="IPR002885">
    <property type="entry name" value="PPR_rpt"/>
</dbReference>
<dbReference type="GO" id="GO:0003729">
    <property type="term" value="F:mRNA binding"/>
    <property type="evidence" value="ECO:0007669"/>
    <property type="project" value="UniProtKB-ARBA"/>
</dbReference>